<evidence type="ECO:0000313" key="18">
    <source>
        <dbReference type="Proteomes" id="UP000561726"/>
    </source>
</evidence>
<feature type="binding site" evidence="11">
    <location>
        <position position="140"/>
    </location>
    <ligand>
        <name>Zn(2+)</name>
        <dbReference type="ChEBI" id="CHEBI:29105"/>
        <label>1</label>
    </ligand>
</feature>
<dbReference type="CDD" id="cd10719">
    <property type="entry name" value="DnaJ_zf"/>
    <property type="match status" value="1"/>
</dbReference>
<dbReference type="EMBL" id="JPXF01000001">
    <property type="protein sequence ID" value="KGJ82808.1"/>
    <property type="molecule type" value="Genomic_DNA"/>
</dbReference>
<name>A0A099JZH4_9MICO</name>
<evidence type="ECO:0000256" key="1">
    <source>
        <dbReference type="ARBA" id="ARBA00022490"/>
    </source>
</evidence>
<evidence type="ECO:0000259" key="14">
    <source>
        <dbReference type="PROSITE" id="PS51188"/>
    </source>
</evidence>
<dbReference type="STRING" id="1001240.GY21_00200"/>
<evidence type="ECO:0000256" key="5">
    <source>
        <dbReference type="ARBA" id="ARBA00022771"/>
    </source>
</evidence>
<reference evidence="16 18" key="2">
    <citation type="submission" date="2020-08" db="EMBL/GenBank/DDBJ databases">
        <title>Sequencing the genomes of 1000 actinobacteria strains.</title>
        <authorList>
            <person name="Klenk H.-P."/>
        </authorList>
    </citation>
    <scope>NUCLEOTIDE SEQUENCE [LARGE SCALE GENOMIC DNA]</scope>
    <source>
        <strain evidence="16 18">DSM 21065</strain>
    </source>
</reference>
<dbReference type="FunFam" id="2.60.260.20:FF:000005">
    <property type="entry name" value="Chaperone protein dnaJ 1, mitochondrial"/>
    <property type="match status" value="1"/>
</dbReference>
<dbReference type="EMBL" id="JACHBQ010000001">
    <property type="protein sequence ID" value="MBB5640924.1"/>
    <property type="molecule type" value="Genomic_DNA"/>
</dbReference>
<dbReference type="AlphaFoldDB" id="A0A099JZH4"/>
<dbReference type="InterPro" id="IPR002939">
    <property type="entry name" value="DnaJ_C"/>
</dbReference>
<dbReference type="GO" id="GO:0006260">
    <property type="term" value="P:DNA replication"/>
    <property type="evidence" value="ECO:0007669"/>
    <property type="project" value="UniProtKB-KW"/>
</dbReference>
<dbReference type="PRINTS" id="PR00625">
    <property type="entry name" value="JDOMAIN"/>
</dbReference>
<dbReference type="InterPro" id="IPR001305">
    <property type="entry name" value="HSP_DnaJ_Cys-rich_dom"/>
</dbReference>
<evidence type="ECO:0000313" key="15">
    <source>
        <dbReference type="EMBL" id="KGJ82808.1"/>
    </source>
</evidence>
<comment type="subunit">
    <text evidence="11">Homodimer.</text>
</comment>
<dbReference type="PROSITE" id="PS51188">
    <property type="entry name" value="ZF_CR"/>
    <property type="match status" value="1"/>
</dbReference>
<evidence type="ECO:0000256" key="11">
    <source>
        <dbReference type="HAMAP-Rule" id="MF_01152"/>
    </source>
</evidence>
<dbReference type="InterPro" id="IPR012724">
    <property type="entry name" value="DnaJ"/>
</dbReference>
<dbReference type="SMART" id="SM00271">
    <property type="entry name" value="DnaJ"/>
    <property type="match status" value="1"/>
</dbReference>
<dbReference type="Gene3D" id="1.10.287.110">
    <property type="entry name" value="DnaJ domain"/>
    <property type="match status" value="1"/>
</dbReference>
<keyword evidence="8 11" id="KW-0143">Chaperone</keyword>
<evidence type="ECO:0000256" key="3">
    <source>
        <dbReference type="ARBA" id="ARBA00022723"/>
    </source>
</evidence>
<dbReference type="GO" id="GO:0042026">
    <property type="term" value="P:protein refolding"/>
    <property type="evidence" value="ECO:0007669"/>
    <property type="project" value="TreeGrafter"/>
</dbReference>
<feature type="binding site" evidence="11">
    <location>
        <position position="154"/>
    </location>
    <ligand>
        <name>Zn(2+)</name>
        <dbReference type="ChEBI" id="CHEBI:29105"/>
        <label>2</label>
    </ligand>
</feature>
<keyword evidence="1 11" id="KW-0963">Cytoplasm</keyword>
<reference evidence="15 17" key="1">
    <citation type="submission" date="2014-08" db="EMBL/GenBank/DDBJ databases">
        <authorList>
            <person name="Sisinthy S."/>
        </authorList>
    </citation>
    <scope>NUCLEOTIDE SEQUENCE [LARGE SCALE GENOMIC DNA]</scope>
    <source>
        <strain evidence="15 17">RuG17</strain>
    </source>
</reference>
<dbReference type="Pfam" id="PF00226">
    <property type="entry name" value="DnaJ"/>
    <property type="match status" value="1"/>
</dbReference>
<evidence type="ECO:0000256" key="2">
    <source>
        <dbReference type="ARBA" id="ARBA00022705"/>
    </source>
</evidence>
<feature type="binding site" evidence="11">
    <location>
        <position position="197"/>
    </location>
    <ligand>
        <name>Zn(2+)</name>
        <dbReference type="ChEBI" id="CHEBI:29105"/>
        <label>1</label>
    </ligand>
</feature>
<keyword evidence="2 11" id="KW-0235">DNA replication</keyword>
<dbReference type="PANTHER" id="PTHR43096">
    <property type="entry name" value="DNAJ HOMOLOG 1, MITOCHONDRIAL-RELATED"/>
    <property type="match status" value="1"/>
</dbReference>
<dbReference type="PANTHER" id="PTHR43096:SF48">
    <property type="entry name" value="CHAPERONE PROTEIN DNAJ"/>
    <property type="match status" value="1"/>
</dbReference>
<accession>A0A099JZH4</accession>
<feature type="binding site" evidence="11">
    <location>
        <position position="183"/>
    </location>
    <ligand>
        <name>Zn(2+)</name>
        <dbReference type="ChEBI" id="CHEBI:29105"/>
        <label>2</label>
    </ligand>
</feature>
<dbReference type="FunFam" id="2.10.230.10:FF:000002">
    <property type="entry name" value="Molecular chaperone DnaJ"/>
    <property type="match status" value="1"/>
</dbReference>
<proteinExistence type="inferred from homology"/>
<dbReference type="GO" id="GO:0009408">
    <property type="term" value="P:response to heat"/>
    <property type="evidence" value="ECO:0007669"/>
    <property type="project" value="InterPro"/>
</dbReference>
<comment type="cofactor">
    <cofactor evidence="11">
        <name>Zn(2+)</name>
        <dbReference type="ChEBI" id="CHEBI:29105"/>
    </cofactor>
    <text evidence="11">Binds 2 Zn(2+) ions per monomer.</text>
</comment>
<dbReference type="PROSITE" id="PS50076">
    <property type="entry name" value="DNAJ_2"/>
    <property type="match status" value="1"/>
</dbReference>
<dbReference type="InterPro" id="IPR018253">
    <property type="entry name" value="DnaJ_domain_CS"/>
</dbReference>
<dbReference type="GO" id="GO:0005524">
    <property type="term" value="F:ATP binding"/>
    <property type="evidence" value="ECO:0007669"/>
    <property type="project" value="InterPro"/>
</dbReference>
<evidence type="ECO:0000256" key="6">
    <source>
        <dbReference type="ARBA" id="ARBA00022833"/>
    </source>
</evidence>
<dbReference type="InterPro" id="IPR036869">
    <property type="entry name" value="J_dom_sf"/>
</dbReference>
<dbReference type="eggNOG" id="COG0484">
    <property type="taxonomic scope" value="Bacteria"/>
</dbReference>
<dbReference type="HAMAP" id="MF_01152">
    <property type="entry name" value="DnaJ"/>
    <property type="match status" value="1"/>
</dbReference>
<comment type="function">
    <text evidence="11">Participates actively in the response to hyperosmotic and heat shock by preventing the aggregation of stress-denatured proteins and by disaggregating proteins, also in an autonomous, DnaK-independent fashion. Unfolded proteins bind initially to DnaJ; upon interaction with the DnaJ-bound protein, DnaK hydrolyzes its bound ATP, resulting in the formation of a stable complex. GrpE releases ADP from DnaK; ATP binding to DnaK triggers the release of the substrate protein, thus completing the reaction cycle. Several rounds of ATP-dependent interactions between DnaJ, DnaK and GrpE are required for fully efficient folding. Also involved, together with DnaK and GrpE, in the DNA replication of plasmids through activation of initiation proteins.</text>
</comment>
<dbReference type="Proteomes" id="UP000561726">
    <property type="component" value="Unassembled WGS sequence"/>
</dbReference>
<sequence>MADHYEVLGVSRDASTDEIKKAYRRLARQLHPDVNPGADASEKFKSVTHAYDVLSDAKQRQKYDQGGGQNGGGFDGQNFGNFGDIFETFFGGGGGSTRGPRSRRERGQDALIRVELDLAEVIFGTHRDLEVDTAILCDTCKGSCCQPGTSPVTCDICRGTGSIQRAVRSLLGNVMTSSPCGSCRGFGTIIATPCTTCSGQGRVRARRTVPVDIPAGVDTGLRLQMPGSGEVGAAGGPNGDLYLEMKVRHHDVFSRDGDDLLCSLEVPMTGAILGTTVTLKALDGDVEVELRPGVQSSEILTVKDRGVTKLRGSGRGDLKIGIQVVTPTRLDHKERDLIEQFAARHSAPAPSLSHYQQGLFAKLRDRFLG</sequence>
<evidence type="ECO:0000313" key="17">
    <source>
        <dbReference type="Proteomes" id="UP000029864"/>
    </source>
</evidence>
<dbReference type="InterPro" id="IPR008971">
    <property type="entry name" value="HSP40/DnaJ_pept-bd"/>
</dbReference>
<evidence type="ECO:0000256" key="8">
    <source>
        <dbReference type="ARBA" id="ARBA00023186"/>
    </source>
</evidence>
<evidence type="ECO:0000256" key="4">
    <source>
        <dbReference type="ARBA" id="ARBA00022737"/>
    </source>
</evidence>
<feature type="binding site" evidence="11">
    <location>
        <position position="180"/>
    </location>
    <ligand>
        <name>Zn(2+)</name>
        <dbReference type="ChEBI" id="CHEBI:29105"/>
        <label>2</label>
    </ligand>
</feature>
<dbReference type="NCBIfam" id="TIGR02349">
    <property type="entry name" value="DnaJ_bact"/>
    <property type="match status" value="1"/>
</dbReference>
<comment type="similarity">
    <text evidence="9 11">Belongs to the DnaJ family.</text>
</comment>
<dbReference type="SUPFAM" id="SSF57938">
    <property type="entry name" value="DnaJ/Hsp40 cysteine-rich domain"/>
    <property type="match status" value="1"/>
</dbReference>
<comment type="domain">
    <text evidence="11">The J domain is necessary and sufficient to stimulate DnaK ATPase activity. Zinc center 1 plays an important role in the autonomous, DnaK-independent chaperone activity of DnaJ. Zinc center 2 is essential for interaction with DnaK and for DnaJ activity.</text>
</comment>
<feature type="binding site" evidence="11">
    <location>
        <position position="157"/>
    </location>
    <ligand>
        <name>Zn(2+)</name>
        <dbReference type="ChEBI" id="CHEBI:29105"/>
        <label>2</label>
    </ligand>
</feature>
<dbReference type="Proteomes" id="UP000029864">
    <property type="component" value="Unassembled WGS sequence"/>
</dbReference>
<protein>
    <recommendedName>
        <fullName evidence="10 11">Chaperone protein DnaJ</fullName>
    </recommendedName>
</protein>
<comment type="caution">
    <text evidence="15">The sequence shown here is derived from an EMBL/GenBank/DDBJ whole genome shotgun (WGS) entry which is preliminary data.</text>
</comment>
<dbReference type="InterPro" id="IPR036410">
    <property type="entry name" value="HSP_DnaJ_Cys-rich_dom_sf"/>
</dbReference>
<feature type="domain" description="CR-type" evidence="14">
    <location>
        <begin position="124"/>
        <end position="206"/>
    </location>
</feature>
<dbReference type="CDD" id="cd10747">
    <property type="entry name" value="DnaJ_C"/>
    <property type="match status" value="1"/>
</dbReference>
<dbReference type="Gene3D" id="2.60.260.20">
    <property type="entry name" value="Urease metallochaperone UreE, N-terminal domain"/>
    <property type="match status" value="2"/>
</dbReference>
<dbReference type="InterPro" id="IPR001623">
    <property type="entry name" value="DnaJ_domain"/>
</dbReference>
<keyword evidence="4 11" id="KW-0677">Repeat</keyword>
<dbReference type="NCBIfam" id="NF008035">
    <property type="entry name" value="PRK10767.1"/>
    <property type="match status" value="1"/>
</dbReference>
<evidence type="ECO:0000256" key="7">
    <source>
        <dbReference type="ARBA" id="ARBA00023016"/>
    </source>
</evidence>
<keyword evidence="5 11" id="KW-0863">Zinc-finger</keyword>
<gene>
    <name evidence="11" type="primary">dnaJ</name>
    <name evidence="16" type="ORF">BJ997_001472</name>
    <name evidence="15" type="ORF">GY21_00200</name>
</gene>
<dbReference type="OrthoDB" id="9779889at2"/>
<keyword evidence="7 11" id="KW-0346">Stress response</keyword>
<keyword evidence="6 11" id="KW-0862">Zinc</keyword>
<comment type="subcellular location">
    <subcellularLocation>
        <location evidence="11">Cytoplasm</location>
    </subcellularLocation>
</comment>
<evidence type="ECO:0000256" key="12">
    <source>
        <dbReference type="PROSITE-ProRule" id="PRU00546"/>
    </source>
</evidence>
<evidence type="ECO:0000259" key="13">
    <source>
        <dbReference type="PROSITE" id="PS50076"/>
    </source>
</evidence>
<dbReference type="GO" id="GO:0051082">
    <property type="term" value="F:unfolded protein binding"/>
    <property type="evidence" value="ECO:0007669"/>
    <property type="project" value="UniProtKB-UniRule"/>
</dbReference>
<dbReference type="SUPFAM" id="SSF49493">
    <property type="entry name" value="HSP40/DnaJ peptide-binding domain"/>
    <property type="match status" value="2"/>
</dbReference>
<dbReference type="GO" id="GO:0031072">
    <property type="term" value="F:heat shock protein binding"/>
    <property type="evidence" value="ECO:0007669"/>
    <property type="project" value="InterPro"/>
</dbReference>
<dbReference type="Gene3D" id="2.10.230.10">
    <property type="entry name" value="Heat shock protein DnaJ, cysteine-rich domain"/>
    <property type="match status" value="1"/>
</dbReference>
<evidence type="ECO:0000313" key="16">
    <source>
        <dbReference type="EMBL" id="MBB5640924.1"/>
    </source>
</evidence>
<dbReference type="RefSeq" id="WP_035834382.1">
    <property type="nucleotide sequence ID" value="NZ_JACHBQ010000001.1"/>
</dbReference>
<feature type="binding site" evidence="11">
    <location>
        <position position="137"/>
    </location>
    <ligand>
        <name>Zn(2+)</name>
        <dbReference type="ChEBI" id="CHEBI:29105"/>
        <label>1</label>
    </ligand>
</feature>
<organism evidence="15 17">
    <name type="scientific">Cryobacterium roopkundense</name>
    <dbReference type="NCBI Taxonomy" id="1001240"/>
    <lineage>
        <taxon>Bacteria</taxon>
        <taxon>Bacillati</taxon>
        <taxon>Actinomycetota</taxon>
        <taxon>Actinomycetes</taxon>
        <taxon>Micrococcales</taxon>
        <taxon>Microbacteriaceae</taxon>
        <taxon>Cryobacterium</taxon>
    </lineage>
</organism>
<dbReference type="SUPFAM" id="SSF46565">
    <property type="entry name" value="Chaperone J-domain"/>
    <property type="match status" value="1"/>
</dbReference>
<dbReference type="Pfam" id="PF01556">
    <property type="entry name" value="DnaJ_C"/>
    <property type="match status" value="1"/>
</dbReference>
<keyword evidence="17" id="KW-1185">Reference proteome</keyword>
<dbReference type="CDD" id="cd06257">
    <property type="entry name" value="DnaJ"/>
    <property type="match status" value="1"/>
</dbReference>
<comment type="caution">
    <text evidence="11">Lacks conserved residue(s) required for the propagation of feature annotation.</text>
</comment>
<keyword evidence="3 11" id="KW-0479">Metal-binding</keyword>
<evidence type="ECO:0000256" key="10">
    <source>
        <dbReference type="ARBA" id="ARBA00067609"/>
    </source>
</evidence>
<dbReference type="PROSITE" id="PS00636">
    <property type="entry name" value="DNAJ_1"/>
    <property type="match status" value="1"/>
</dbReference>
<feature type="binding site" evidence="11">
    <location>
        <position position="194"/>
    </location>
    <ligand>
        <name>Zn(2+)</name>
        <dbReference type="ChEBI" id="CHEBI:29105"/>
        <label>1</label>
    </ligand>
</feature>
<dbReference type="Pfam" id="PF00684">
    <property type="entry name" value="DnaJ_CXXCXGXG"/>
    <property type="match status" value="1"/>
</dbReference>
<feature type="zinc finger region" description="CR-type" evidence="12">
    <location>
        <begin position="124"/>
        <end position="206"/>
    </location>
</feature>
<dbReference type="GO" id="GO:0005737">
    <property type="term" value="C:cytoplasm"/>
    <property type="evidence" value="ECO:0007669"/>
    <property type="project" value="UniProtKB-SubCell"/>
</dbReference>
<feature type="domain" description="J" evidence="13">
    <location>
        <begin position="3"/>
        <end position="67"/>
    </location>
</feature>
<evidence type="ECO:0000256" key="9">
    <source>
        <dbReference type="ARBA" id="ARBA00061004"/>
    </source>
</evidence>
<dbReference type="GO" id="GO:0008270">
    <property type="term" value="F:zinc ion binding"/>
    <property type="evidence" value="ECO:0007669"/>
    <property type="project" value="UniProtKB-UniRule"/>
</dbReference>